<keyword evidence="4" id="KW-1185">Reference proteome</keyword>
<proteinExistence type="predicted"/>
<evidence type="ECO:0000313" key="3">
    <source>
        <dbReference type="Proteomes" id="UP000076321"/>
    </source>
</evidence>
<organism evidence="1 3">
    <name type="scientific">Amycolatopsis regifaucium</name>
    <dbReference type="NCBI Taxonomy" id="546365"/>
    <lineage>
        <taxon>Bacteria</taxon>
        <taxon>Bacillati</taxon>
        <taxon>Actinomycetota</taxon>
        <taxon>Actinomycetes</taxon>
        <taxon>Pseudonocardiales</taxon>
        <taxon>Pseudonocardiaceae</taxon>
        <taxon>Amycolatopsis</taxon>
    </lineage>
</organism>
<evidence type="ECO:0000313" key="1">
    <source>
        <dbReference type="EMBL" id="KZB87429.1"/>
    </source>
</evidence>
<reference evidence="1 3" key="1">
    <citation type="submission" date="2015-12" db="EMBL/GenBank/DDBJ databases">
        <title>Amycolatopsis regifaucium genome sequencing and assembly.</title>
        <authorList>
            <person name="Mayilraj S."/>
        </authorList>
    </citation>
    <scope>NUCLEOTIDE SEQUENCE [LARGE SCALE GENOMIC DNA]</scope>
    <source>
        <strain evidence="1 3">GY080</strain>
    </source>
</reference>
<protein>
    <submittedName>
        <fullName evidence="1">Uncharacterized protein</fullName>
    </submittedName>
</protein>
<dbReference type="Proteomes" id="UP000076321">
    <property type="component" value="Unassembled WGS sequence"/>
</dbReference>
<accession>A0A154MVB2</accession>
<sequence>MTSMREGFGPTWVISPWDEVTVEETGSGPGSPPALVLSGTAGSLTIRPPEHRGDWLSRAVFLRRLRDCADELAALLESRARTGACDDDSGQE</sequence>
<dbReference type="AlphaFoldDB" id="A0A154MVB2"/>
<dbReference type="EMBL" id="LOBU02000012">
    <property type="protein sequence ID" value="OKA08266.1"/>
    <property type="molecule type" value="Genomic_DNA"/>
</dbReference>
<evidence type="ECO:0000313" key="4">
    <source>
        <dbReference type="Proteomes" id="UP000186883"/>
    </source>
</evidence>
<gene>
    <name evidence="2" type="ORF">ATP06_0213340</name>
    <name evidence="1" type="ORF">AVL48_22575</name>
</gene>
<name>A0A154MVB2_9PSEU</name>
<dbReference type="EMBL" id="LQCI01000003">
    <property type="protein sequence ID" value="KZB87429.1"/>
    <property type="molecule type" value="Genomic_DNA"/>
</dbReference>
<comment type="caution">
    <text evidence="1">The sequence shown here is derived from an EMBL/GenBank/DDBJ whole genome shotgun (WGS) entry which is preliminary data.</text>
</comment>
<dbReference type="Proteomes" id="UP000186883">
    <property type="component" value="Unassembled WGS sequence"/>
</dbReference>
<evidence type="ECO:0000313" key="2">
    <source>
        <dbReference type="EMBL" id="OKA08266.1"/>
    </source>
</evidence>
<reference evidence="2 4" key="2">
    <citation type="submission" date="2016-11" db="EMBL/GenBank/DDBJ databases">
        <title>Genome sequencing of Amycolatopsis regifaucium.</title>
        <authorList>
            <person name="Mayilraj S."/>
            <person name="Kaur N."/>
        </authorList>
    </citation>
    <scope>NUCLEOTIDE SEQUENCE [LARGE SCALE GENOMIC DNA]</scope>
    <source>
        <strain evidence="2 4">GY080</strain>
    </source>
</reference>